<name>A0A344UUL0_9ACTN</name>
<keyword evidence="2" id="KW-0812">Transmembrane</keyword>
<evidence type="ECO:0000256" key="1">
    <source>
        <dbReference type="SAM" id="MobiDB-lite"/>
    </source>
</evidence>
<feature type="transmembrane region" description="Helical" evidence="2">
    <location>
        <begin position="83"/>
        <end position="105"/>
    </location>
</feature>
<keyword evidence="2" id="KW-0472">Membrane</keyword>
<evidence type="ECO:0000313" key="3">
    <source>
        <dbReference type="EMBL" id="AXE38958.1"/>
    </source>
</evidence>
<dbReference type="AlphaFoldDB" id="A0A344UUL0"/>
<accession>A0A344UUL0</accession>
<protein>
    <submittedName>
        <fullName evidence="3">Uncharacterized protein</fullName>
    </submittedName>
</protein>
<evidence type="ECO:0000313" key="4">
    <source>
        <dbReference type="Proteomes" id="UP000251995"/>
    </source>
</evidence>
<evidence type="ECO:0000256" key="2">
    <source>
        <dbReference type="SAM" id="Phobius"/>
    </source>
</evidence>
<reference evidence="3 4" key="1">
    <citation type="submission" date="2017-12" db="EMBL/GenBank/DDBJ databases">
        <title>The whole genome sequence of the Acidipropionibacterium virtanenii sp. nov. type strain JS278.</title>
        <authorList>
            <person name="Laine P."/>
            <person name="Deptula P."/>
            <person name="Varmanen P."/>
            <person name="Auvinen P."/>
        </authorList>
    </citation>
    <scope>NUCLEOTIDE SEQUENCE [LARGE SCALE GENOMIC DNA]</scope>
    <source>
        <strain evidence="3 4">JS278</strain>
    </source>
</reference>
<gene>
    <name evidence="3" type="ORF">JS278_01799</name>
</gene>
<dbReference type="EMBL" id="CP025198">
    <property type="protein sequence ID" value="AXE38958.1"/>
    <property type="molecule type" value="Genomic_DNA"/>
</dbReference>
<dbReference type="KEGG" id="acij:JS278_01799"/>
<dbReference type="RefSeq" id="WP_114044886.1">
    <property type="nucleotide sequence ID" value="NZ_CP025198.1"/>
</dbReference>
<dbReference type="OrthoDB" id="9800023at2"/>
<feature type="region of interest" description="Disordered" evidence="1">
    <location>
        <begin position="1"/>
        <end position="24"/>
    </location>
</feature>
<dbReference type="Proteomes" id="UP000251995">
    <property type="component" value="Chromosome"/>
</dbReference>
<keyword evidence="4" id="KW-1185">Reference proteome</keyword>
<proteinExistence type="predicted"/>
<keyword evidence="2" id="KW-1133">Transmembrane helix</keyword>
<sequence>MSAQAYTWGEDGPGRARNRPPGTTVGTVVVGPWPAIEEIRQEYEHAVVIDRARLEAAAPVLAVPDRQVFGGSWRFSRGPIPEWIWSTAAAAVMTLLATGVVVALWRLAMVWQGQIP</sequence>
<organism evidence="3 4">
    <name type="scientific">Acidipropionibacterium virtanenii</name>
    <dbReference type="NCBI Taxonomy" id="2057246"/>
    <lineage>
        <taxon>Bacteria</taxon>
        <taxon>Bacillati</taxon>
        <taxon>Actinomycetota</taxon>
        <taxon>Actinomycetes</taxon>
        <taxon>Propionibacteriales</taxon>
        <taxon>Propionibacteriaceae</taxon>
        <taxon>Acidipropionibacterium</taxon>
    </lineage>
</organism>